<dbReference type="RefSeq" id="WP_013863528.1">
    <property type="nucleotide sequence ID" value="NC_015635.1"/>
</dbReference>
<accession>F5XH27</accession>
<dbReference type="GO" id="GO:0000287">
    <property type="term" value="F:magnesium ion binding"/>
    <property type="evidence" value="ECO:0007669"/>
    <property type="project" value="UniProtKB-UniRule"/>
</dbReference>
<evidence type="ECO:0000313" key="9">
    <source>
        <dbReference type="Proteomes" id="UP000007947"/>
    </source>
</evidence>
<evidence type="ECO:0000256" key="7">
    <source>
        <dbReference type="HAMAP-Rule" id="MF_00109"/>
    </source>
</evidence>
<comment type="caution">
    <text evidence="7">Lacks conserved residue(s) required for the propagation of feature annotation.</text>
</comment>
<evidence type="ECO:0000256" key="3">
    <source>
        <dbReference type="ARBA" id="ARBA00022741"/>
    </source>
</evidence>
<dbReference type="STRING" id="1032480.MLP_26450"/>
<dbReference type="GO" id="GO:0009073">
    <property type="term" value="P:aromatic amino acid family biosynthetic process"/>
    <property type="evidence" value="ECO:0007669"/>
    <property type="project" value="UniProtKB-KW"/>
</dbReference>
<evidence type="ECO:0000256" key="6">
    <source>
        <dbReference type="ARBA" id="ARBA00023141"/>
    </source>
</evidence>
<dbReference type="KEGG" id="mph:MLP_26450"/>
<dbReference type="PANTHER" id="PTHR21087">
    <property type="entry name" value="SHIKIMATE KINASE"/>
    <property type="match status" value="1"/>
</dbReference>
<dbReference type="InterPro" id="IPR027417">
    <property type="entry name" value="P-loop_NTPase"/>
</dbReference>
<keyword evidence="3 7" id="KW-0547">Nucleotide-binding</keyword>
<organism evidence="8 9">
    <name type="scientific">Microlunatus phosphovorus (strain ATCC 700054 / DSM 10555 / JCM 9379 / NBRC 101784 / NCIMB 13414 / VKM Ac-1990 / NM-1)</name>
    <dbReference type="NCBI Taxonomy" id="1032480"/>
    <lineage>
        <taxon>Bacteria</taxon>
        <taxon>Bacillati</taxon>
        <taxon>Actinomycetota</taxon>
        <taxon>Actinomycetes</taxon>
        <taxon>Propionibacteriales</taxon>
        <taxon>Propionibacteriaceae</taxon>
        <taxon>Microlunatus</taxon>
    </lineage>
</organism>
<evidence type="ECO:0000256" key="4">
    <source>
        <dbReference type="ARBA" id="ARBA00022777"/>
    </source>
</evidence>
<keyword evidence="2 7" id="KW-0808">Transferase</keyword>
<reference evidence="8 9" key="1">
    <citation type="submission" date="2011-05" db="EMBL/GenBank/DDBJ databases">
        <title>Whole genome sequence of Microlunatus phosphovorus NM-1.</title>
        <authorList>
            <person name="Hosoyama A."/>
            <person name="Sasaki K."/>
            <person name="Harada T."/>
            <person name="Igarashi R."/>
            <person name="Kawakoshi A."/>
            <person name="Sasagawa M."/>
            <person name="Fukada J."/>
            <person name="Nakamura S."/>
            <person name="Katano Y."/>
            <person name="Hanada S."/>
            <person name="Kamagata Y."/>
            <person name="Nakamura N."/>
            <person name="Yamazaki S."/>
            <person name="Fujita N."/>
        </authorList>
    </citation>
    <scope>NUCLEOTIDE SEQUENCE [LARGE SCALE GENOMIC DNA]</scope>
    <source>
        <strain evidence="9">ATCC 700054 / DSM 10555 / JCM 9379 / NBRC 101784 / NCIMB 13414 / VKM Ac-1990 / NM-1</strain>
    </source>
</reference>
<dbReference type="Gene3D" id="3.40.50.300">
    <property type="entry name" value="P-loop containing nucleotide triphosphate hydrolases"/>
    <property type="match status" value="1"/>
</dbReference>
<dbReference type="HOGENOM" id="CLU_057607_3_3_11"/>
<proteinExistence type="inferred from homology"/>
<keyword evidence="5 7" id="KW-0067">ATP-binding</keyword>
<dbReference type="eggNOG" id="COG0703">
    <property type="taxonomic scope" value="Bacteria"/>
</dbReference>
<keyword evidence="1 7" id="KW-0028">Amino-acid biosynthesis</keyword>
<comment type="similarity">
    <text evidence="7">Belongs to the shikimate kinase family.</text>
</comment>
<evidence type="ECO:0000256" key="1">
    <source>
        <dbReference type="ARBA" id="ARBA00022605"/>
    </source>
</evidence>
<comment type="cofactor">
    <cofactor evidence="7">
        <name>Mg(2+)</name>
        <dbReference type="ChEBI" id="CHEBI:18420"/>
    </cofactor>
    <text evidence="7">Binds 1 Mg(2+) ion per subunit.</text>
</comment>
<dbReference type="GO" id="GO:0008652">
    <property type="term" value="P:amino acid biosynthetic process"/>
    <property type="evidence" value="ECO:0007669"/>
    <property type="project" value="UniProtKB-KW"/>
</dbReference>
<protein>
    <recommendedName>
        <fullName evidence="7">Shikimate kinase</fullName>
        <shortName evidence="7">SK</shortName>
        <ecNumber evidence="7">2.7.1.71</ecNumber>
    </recommendedName>
</protein>
<comment type="subunit">
    <text evidence="7">Monomer.</text>
</comment>
<sequence>MTDTARAIEDQAIVLVGASGSGTSTVGRLLAAELGREHLDVDAVIAQRAGKSVPDIFIDDGEAAFRAIEESTTIELLERPAVLSLGSGAVLSESVRAALRGRQVFWLQVSAGTAAERVGLTAARPVGFGNVRGRLIQLLNLRAPLYAEVATSSVATDDHTADEVVGRILERLGG</sequence>
<dbReference type="Proteomes" id="UP000007947">
    <property type="component" value="Chromosome"/>
</dbReference>
<dbReference type="GO" id="GO:0005524">
    <property type="term" value="F:ATP binding"/>
    <property type="evidence" value="ECO:0007669"/>
    <property type="project" value="UniProtKB-UniRule"/>
</dbReference>
<feature type="binding site" evidence="7">
    <location>
        <position position="66"/>
    </location>
    <ligand>
        <name>substrate</name>
    </ligand>
</feature>
<dbReference type="HAMAP" id="MF_00109">
    <property type="entry name" value="Shikimate_kinase"/>
    <property type="match status" value="1"/>
</dbReference>
<comment type="function">
    <text evidence="7">Catalyzes the specific phosphorylation of the 3-hydroxyl group of shikimic acid using ATP as a cosubstrate.</text>
</comment>
<dbReference type="UniPathway" id="UPA00053">
    <property type="reaction ID" value="UER00088"/>
</dbReference>
<comment type="catalytic activity">
    <reaction evidence="7">
        <text>shikimate + ATP = 3-phosphoshikimate + ADP + H(+)</text>
        <dbReference type="Rhea" id="RHEA:13121"/>
        <dbReference type="ChEBI" id="CHEBI:15378"/>
        <dbReference type="ChEBI" id="CHEBI:30616"/>
        <dbReference type="ChEBI" id="CHEBI:36208"/>
        <dbReference type="ChEBI" id="CHEBI:145989"/>
        <dbReference type="ChEBI" id="CHEBI:456216"/>
        <dbReference type="EC" id="2.7.1.71"/>
    </reaction>
</comment>
<evidence type="ECO:0000256" key="5">
    <source>
        <dbReference type="ARBA" id="ARBA00022840"/>
    </source>
</evidence>
<feature type="binding site" evidence="7">
    <location>
        <begin position="20"/>
        <end position="25"/>
    </location>
    <ligand>
        <name>ATP</name>
        <dbReference type="ChEBI" id="CHEBI:30616"/>
    </ligand>
</feature>
<keyword evidence="7" id="KW-0479">Metal-binding</keyword>
<comment type="pathway">
    <text evidence="7">Metabolic intermediate biosynthesis; chorismate biosynthesis; chorismate from D-erythrose 4-phosphate and phosphoenolpyruvate: step 5/7.</text>
</comment>
<keyword evidence="4 7" id="KW-0418">Kinase</keyword>
<dbReference type="InterPro" id="IPR000623">
    <property type="entry name" value="Shikimate_kinase/TSH1"/>
</dbReference>
<dbReference type="SUPFAM" id="SSF52540">
    <property type="entry name" value="P-loop containing nucleoside triphosphate hydrolases"/>
    <property type="match status" value="1"/>
</dbReference>
<dbReference type="InterPro" id="IPR031322">
    <property type="entry name" value="Shikimate/glucono_kinase"/>
</dbReference>
<keyword evidence="9" id="KW-1185">Reference proteome</keyword>
<gene>
    <name evidence="7 8" type="primary">aroK</name>
    <name evidence="8" type="ordered locus">MLP_26450</name>
</gene>
<comment type="subcellular location">
    <subcellularLocation>
        <location evidence="7">Cytoplasm</location>
    </subcellularLocation>
</comment>
<keyword evidence="7" id="KW-0963">Cytoplasm</keyword>
<feature type="binding site" evidence="7">
    <location>
        <position position="124"/>
    </location>
    <ligand>
        <name>ATP</name>
        <dbReference type="ChEBI" id="CHEBI:30616"/>
    </ligand>
</feature>
<evidence type="ECO:0000313" key="8">
    <source>
        <dbReference type="EMBL" id="BAK35659.1"/>
    </source>
</evidence>
<dbReference type="GO" id="GO:0005829">
    <property type="term" value="C:cytosol"/>
    <property type="evidence" value="ECO:0007669"/>
    <property type="project" value="TreeGrafter"/>
</dbReference>
<dbReference type="AlphaFoldDB" id="F5XH27"/>
<dbReference type="CDD" id="cd00464">
    <property type="entry name" value="SK"/>
    <property type="match status" value="1"/>
</dbReference>
<feature type="binding site" evidence="7">
    <location>
        <position position="24"/>
    </location>
    <ligand>
        <name>Mg(2+)</name>
        <dbReference type="ChEBI" id="CHEBI:18420"/>
    </ligand>
</feature>
<keyword evidence="7" id="KW-0460">Magnesium</keyword>
<feature type="binding site" evidence="7">
    <location>
        <position position="42"/>
    </location>
    <ligand>
        <name>substrate</name>
    </ligand>
</feature>
<dbReference type="GO" id="GO:0004765">
    <property type="term" value="F:shikimate kinase activity"/>
    <property type="evidence" value="ECO:0007669"/>
    <property type="project" value="UniProtKB-UniRule"/>
</dbReference>
<dbReference type="EC" id="2.7.1.71" evidence="7"/>
<name>F5XH27_MICPN</name>
<dbReference type="EMBL" id="AP012204">
    <property type="protein sequence ID" value="BAK35659.1"/>
    <property type="molecule type" value="Genomic_DNA"/>
</dbReference>
<evidence type="ECO:0000256" key="2">
    <source>
        <dbReference type="ARBA" id="ARBA00022679"/>
    </source>
</evidence>
<dbReference type="Pfam" id="PF01202">
    <property type="entry name" value="SKI"/>
    <property type="match status" value="1"/>
</dbReference>
<dbReference type="PRINTS" id="PR01100">
    <property type="entry name" value="SHIKIMTKNASE"/>
</dbReference>
<feature type="binding site" evidence="7">
    <location>
        <position position="142"/>
    </location>
    <ligand>
        <name>substrate</name>
    </ligand>
</feature>
<dbReference type="GO" id="GO:0009423">
    <property type="term" value="P:chorismate biosynthetic process"/>
    <property type="evidence" value="ECO:0007669"/>
    <property type="project" value="UniProtKB-UniRule"/>
</dbReference>
<keyword evidence="6 7" id="KW-0057">Aromatic amino acid biosynthesis</keyword>
<dbReference type="PANTHER" id="PTHR21087:SF16">
    <property type="entry name" value="SHIKIMATE KINASE 1, CHLOROPLASTIC"/>
    <property type="match status" value="1"/>
</dbReference>